<evidence type="ECO:0000313" key="1">
    <source>
        <dbReference type="EMBL" id="SAK50813.1"/>
    </source>
</evidence>
<dbReference type="EMBL" id="FCOB02000004">
    <property type="protein sequence ID" value="SAK50813.1"/>
    <property type="molecule type" value="Genomic_DNA"/>
</dbReference>
<dbReference type="RefSeq" id="WP_087043330.1">
    <property type="nucleotide sequence ID" value="NZ_FCOB02000004.1"/>
</dbReference>
<protein>
    <recommendedName>
        <fullName evidence="3">DUF2778 domain-containing protein</fullName>
    </recommendedName>
</protein>
<comment type="caution">
    <text evidence="1">The sequence shown here is derived from an EMBL/GenBank/DDBJ whole genome shotgun (WGS) entry which is preliminary data.</text>
</comment>
<dbReference type="OrthoDB" id="7569468at2"/>
<dbReference type="AlphaFoldDB" id="A0A157ZZ89"/>
<accession>A0A157ZZ89</accession>
<evidence type="ECO:0000313" key="2">
    <source>
        <dbReference type="Proteomes" id="UP000054978"/>
    </source>
</evidence>
<proteinExistence type="predicted"/>
<keyword evidence="2" id="KW-1185">Reference proteome</keyword>
<gene>
    <name evidence="1" type="ORF">AWB83_01176</name>
</gene>
<reference evidence="1" key="1">
    <citation type="submission" date="2016-01" db="EMBL/GenBank/DDBJ databases">
        <authorList>
            <person name="Peeters C."/>
        </authorList>
    </citation>
    <scope>NUCLEOTIDE SEQUENCE [LARGE SCALE GENOMIC DNA]</scope>
    <source>
        <strain evidence="1">LMG 29326</strain>
    </source>
</reference>
<evidence type="ECO:0008006" key="3">
    <source>
        <dbReference type="Google" id="ProtNLM"/>
    </source>
</evidence>
<name>A0A157ZZ89_9BURK</name>
<sequence length="155" mass="16649">MTDLTYNIETGILSGRIGGHPIRASAGSGGRAGSKVAGAVNPLLANNALATRIGGPGSRVFGPLPQGIYRLRLHEHKQNWIRLIPAAGTEMFDRNGFAIHGRGQVGSHGCIVPWDFQVMLRLCKLLKENEAAHRPDVTLKVFAQGTEIGKQLYTA</sequence>
<organism evidence="1 2">
    <name type="scientific">Caballeronia ptereochthonis</name>
    <dbReference type="NCBI Taxonomy" id="1777144"/>
    <lineage>
        <taxon>Bacteria</taxon>
        <taxon>Pseudomonadati</taxon>
        <taxon>Pseudomonadota</taxon>
        <taxon>Betaproteobacteria</taxon>
        <taxon>Burkholderiales</taxon>
        <taxon>Burkholderiaceae</taxon>
        <taxon>Caballeronia</taxon>
    </lineage>
</organism>
<dbReference type="STRING" id="1777144.AWB83_01176"/>
<dbReference type="Proteomes" id="UP000054978">
    <property type="component" value="Unassembled WGS sequence"/>
</dbReference>